<sequence>MKKIFGDMKQSRYQAFFHKPNLQLFCKNVTQYYNSIVKRGLELKRFKYPAVSMHFSMRLWHQGRSSAEFQTVAPRMSEMVQV</sequence>
<dbReference type="EMBL" id="FR695868">
    <property type="protein sequence ID" value="CBX27974.1"/>
    <property type="molecule type" value="Genomic_DNA"/>
</dbReference>
<organism evidence="1">
    <name type="scientific">uncultured Desulfobacterium sp</name>
    <dbReference type="NCBI Taxonomy" id="201089"/>
    <lineage>
        <taxon>Bacteria</taxon>
        <taxon>Pseudomonadati</taxon>
        <taxon>Thermodesulfobacteriota</taxon>
        <taxon>Desulfobacteria</taxon>
        <taxon>Desulfobacterales</taxon>
        <taxon>Desulfobacteriaceae</taxon>
        <taxon>Desulfobacterium</taxon>
        <taxon>environmental samples</taxon>
    </lineage>
</organism>
<evidence type="ECO:0000313" key="1">
    <source>
        <dbReference type="EMBL" id="CBX27974.1"/>
    </source>
</evidence>
<dbReference type="AlphaFoldDB" id="E1YBN0"/>
<name>E1YBN0_9BACT</name>
<reference evidence="1" key="1">
    <citation type="journal article" date="2011" name="Environ. Microbiol.">
        <title>Genomic insights into the metabolic potential of the polycyclic aromatic hydrocarbon degrading sulfate-reducing Deltaproteobacterium N47.</title>
        <authorList>
            <person name="Bergmann F."/>
            <person name="Selesi D."/>
            <person name="Weinmaier T."/>
            <person name="Tischler P."/>
            <person name="Rattei T."/>
            <person name="Meckenstock R.U."/>
        </authorList>
    </citation>
    <scope>NUCLEOTIDE SEQUENCE</scope>
</reference>
<protein>
    <submittedName>
        <fullName evidence="1">Uncharacterized protein</fullName>
    </submittedName>
</protein>
<gene>
    <name evidence="1" type="ORF">N47_G32980</name>
</gene>
<accession>E1YBN0</accession>
<proteinExistence type="predicted"/>